<dbReference type="EMBL" id="QJKJ01001599">
    <property type="protein sequence ID" value="RDY06846.1"/>
    <property type="molecule type" value="Genomic_DNA"/>
</dbReference>
<keyword evidence="2" id="KW-1185">Reference proteome</keyword>
<sequence length="169" mass="19675">MSITRVIQHGRDITSLFNKKLCSDAKKSLYTRCINFARLSALLRLVNLKVGNGWNDKTFTKLLNLLKHMLLEGNTLLNCNYEAMKILCPMGMEYNKIYTFPNDCILYTKEFNAIHQCPNYGESRYKKKDDDSNSVVSIKGPFVKVQWYLPIISRFKQLFYNVNDAKNLK</sequence>
<accession>A0A371HVM1</accession>
<comment type="caution">
    <text evidence="1">The sequence shown here is derived from an EMBL/GenBank/DDBJ whole genome shotgun (WGS) entry which is preliminary data.</text>
</comment>
<reference evidence="1" key="1">
    <citation type="submission" date="2018-05" db="EMBL/GenBank/DDBJ databases">
        <title>Draft genome of Mucuna pruriens seed.</title>
        <authorList>
            <person name="Nnadi N.E."/>
            <person name="Vos R."/>
            <person name="Hasami M.H."/>
            <person name="Devisetty U.K."/>
            <person name="Aguiy J.C."/>
        </authorList>
    </citation>
    <scope>NUCLEOTIDE SEQUENCE [LARGE SCALE GENOMIC DNA]</scope>
    <source>
        <strain evidence="1">JCA_2017</strain>
    </source>
</reference>
<protein>
    <submittedName>
        <fullName evidence="1">Uncharacterized protein</fullName>
    </submittedName>
</protein>
<proteinExistence type="predicted"/>
<evidence type="ECO:0000313" key="1">
    <source>
        <dbReference type="EMBL" id="RDY06846.1"/>
    </source>
</evidence>
<organism evidence="1 2">
    <name type="scientific">Mucuna pruriens</name>
    <name type="common">Velvet bean</name>
    <name type="synonym">Dolichos pruriens</name>
    <dbReference type="NCBI Taxonomy" id="157652"/>
    <lineage>
        <taxon>Eukaryota</taxon>
        <taxon>Viridiplantae</taxon>
        <taxon>Streptophyta</taxon>
        <taxon>Embryophyta</taxon>
        <taxon>Tracheophyta</taxon>
        <taxon>Spermatophyta</taxon>
        <taxon>Magnoliopsida</taxon>
        <taxon>eudicotyledons</taxon>
        <taxon>Gunneridae</taxon>
        <taxon>Pentapetalae</taxon>
        <taxon>rosids</taxon>
        <taxon>fabids</taxon>
        <taxon>Fabales</taxon>
        <taxon>Fabaceae</taxon>
        <taxon>Papilionoideae</taxon>
        <taxon>50 kb inversion clade</taxon>
        <taxon>NPAAA clade</taxon>
        <taxon>indigoferoid/millettioid clade</taxon>
        <taxon>Phaseoleae</taxon>
        <taxon>Mucuna</taxon>
    </lineage>
</organism>
<dbReference type="PANTHER" id="PTHR10775:SF182">
    <property type="entry name" value="TRANSPOSON, EN_SPM-LIKE, TRANSPOSASE-ASSOCIATED DOMAIN PROTEIN-RELATED"/>
    <property type="match status" value="1"/>
</dbReference>
<dbReference type="OrthoDB" id="1422816at2759"/>
<name>A0A371HVM1_MUCPR</name>
<evidence type="ECO:0000313" key="2">
    <source>
        <dbReference type="Proteomes" id="UP000257109"/>
    </source>
</evidence>
<gene>
    <name evidence="1" type="ORF">CR513_09118</name>
</gene>
<dbReference type="AlphaFoldDB" id="A0A371HVM1"/>
<dbReference type="Proteomes" id="UP000257109">
    <property type="component" value="Unassembled WGS sequence"/>
</dbReference>
<feature type="non-terminal residue" evidence="1">
    <location>
        <position position="1"/>
    </location>
</feature>
<dbReference type="PANTHER" id="PTHR10775">
    <property type="entry name" value="OS08G0208400 PROTEIN"/>
    <property type="match status" value="1"/>
</dbReference>